<accession>A0ABS7VTS7</accession>
<feature type="transmembrane region" description="Helical" evidence="9">
    <location>
        <begin position="262"/>
        <end position="284"/>
    </location>
</feature>
<protein>
    <submittedName>
        <fullName evidence="11">ABC transporter permease</fullName>
    </submittedName>
</protein>
<dbReference type="EMBL" id="JAIRBM010000025">
    <property type="protein sequence ID" value="MBZ6078978.1"/>
    <property type="molecule type" value="Genomic_DNA"/>
</dbReference>
<sequence length="299" mass="31853">MSGNPRPAPVAVEEASRPASSRIRQILKQMRKSKFALPGGAIVLIFIILAILAPWIAPHDPYANDLMAMLLPPSAEHPFGTDELGRDILSRVLVGARLSLVEGLFSVSLAMLIGVPTGMISGYVGGRTDTVIMRIIDVMLAFPGVLLAIVIVSILGPSLVNAMIAVAIYTVPIFARLARGSTLSVKEEPYIEACQSAGMRHSRILLRHIFPNIASTLWVMAALRVALAILTASSLSFLGLGAQAPSPEWGAMLAAGRNYMLVAPHVVIFPGGAIVLLVLGINLFQDGLRLALDPKMAER</sequence>
<organism evidence="11 12">
    <name type="scientific">Microvirga puerhi</name>
    <dbReference type="NCBI Taxonomy" id="2876078"/>
    <lineage>
        <taxon>Bacteria</taxon>
        <taxon>Pseudomonadati</taxon>
        <taxon>Pseudomonadota</taxon>
        <taxon>Alphaproteobacteria</taxon>
        <taxon>Hyphomicrobiales</taxon>
        <taxon>Methylobacteriaceae</taxon>
        <taxon>Microvirga</taxon>
    </lineage>
</organism>
<keyword evidence="8 9" id="KW-0472">Membrane</keyword>
<dbReference type="InterPro" id="IPR000515">
    <property type="entry name" value="MetI-like"/>
</dbReference>
<feature type="transmembrane region" description="Helical" evidence="9">
    <location>
        <begin position="35"/>
        <end position="57"/>
    </location>
</feature>
<dbReference type="PANTHER" id="PTHR43386:SF1">
    <property type="entry name" value="D,D-DIPEPTIDE TRANSPORT SYSTEM PERMEASE PROTEIN DDPC-RELATED"/>
    <property type="match status" value="1"/>
</dbReference>
<evidence type="ECO:0000256" key="5">
    <source>
        <dbReference type="ARBA" id="ARBA00022856"/>
    </source>
</evidence>
<evidence type="ECO:0000256" key="6">
    <source>
        <dbReference type="ARBA" id="ARBA00022927"/>
    </source>
</evidence>
<dbReference type="Gene3D" id="1.10.3720.10">
    <property type="entry name" value="MetI-like"/>
    <property type="match status" value="1"/>
</dbReference>
<dbReference type="PROSITE" id="PS50928">
    <property type="entry name" value="ABC_TM1"/>
    <property type="match status" value="1"/>
</dbReference>
<comment type="similarity">
    <text evidence="9">Belongs to the binding-protein-dependent transport system permease family.</text>
</comment>
<feature type="transmembrane region" description="Helical" evidence="9">
    <location>
        <begin position="103"/>
        <end position="124"/>
    </location>
</feature>
<evidence type="ECO:0000256" key="2">
    <source>
        <dbReference type="ARBA" id="ARBA00022448"/>
    </source>
</evidence>
<evidence type="ECO:0000256" key="1">
    <source>
        <dbReference type="ARBA" id="ARBA00004651"/>
    </source>
</evidence>
<evidence type="ECO:0000256" key="9">
    <source>
        <dbReference type="RuleBase" id="RU363032"/>
    </source>
</evidence>
<dbReference type="InterPro" id="IPR035906">
    <property type="entry name" value="MetI-like_sf"/>
</dbReference>
<keyword evidence="5" id="KW-0571">Peptide transport</keyword>
<dbReference type="CDD" id="cd06261">
    <property type="entry name" value="TM_PBP2"/>
    <property type="match status" value="1"/>
</dbReference>
<proteinExistence type="inferred from homology"/>
<evidence type="ECO:0000256" key="4">
    <source>
        <dbReference type="ARBA" id="ARBA00022692"/>
    </source>
</evidence>
<evidence type="ECO:0000256" key="7">
    <source>
        <dbReference type="ARBA" id="ARBA00022989"/>
    </source>
</evidence>
<dbReference type="SUPFAM" id="SSF161098">
    <property type="entry name" value="MetI-like"/>
    <property type="match status" value="1"/>
</dbReference>
<dbReference type="Proteomes" id="UP000704176">
    <property type="component" value="Unassembled WGS sequence"/>
</dbReference>
<evidence type="ECO:0000313" key="11">
    <source>
        <dbReference type="EMBL" id="MBZ6078978.1"/>
    </source>
</evidence>
<evidence type="ECO:0000256" key="8">
    <source>
        <dbReference type="ARBA" id="ARBA00023136"/>
    </source>
</evidence>
<feature type="transmembrane region" description="Helical" evidence="9">
    <location>
        <begin position="209"/>
        <end position="242"/>
    </location>
</feature>
<evidence type="ECO:0000256" key="3">
    <source>
        <dbReference type="ARBA" id="ARBA00022475"/>
    </source>
</evidence>
<keyword evidence="2 9" id="KW-0813">Transport</keyword>
<keyword evidence="7 9" id="KW-1133">Transmembrane helix</keyword>
<evidence type="ECO:0000259" key="10">
    <source>
        <dbReference type="PROSITE" id="PS50928"/>
    </source>
</evidence>
<keyword evidence="12" id="KW-1185">Reference proteome</keyword>
<dbReference type="Pfam" id="PF00528">
    <property type="entry name" value="BPD_transp_1"/>
    <property type="match status" value="1"/>
</dbReference>
<dbReference type="InterPro" id="IPR025966">
    <property type="entry name" value="OppC_N"/>
</dbReference>
<feature type="transmembrane region" description="Helical" evidence="9">
    <location>
        <begin position="160"/>
        <end position="178"/>
    </location>
</feature>
<dbReference type="Pfam" id="PF12911">
    <property type="entry name" value="OppC_N"/>
    <property type="match status" value="1"/>
</dbReference>
<dbReference type="InterPro" id="IPR050366">
    <property type="entry name" value="BP-dependent_transpt_permease"/>
</dbReference>
<gene>
    <name evidence="11" type="ORF">K9B37_22215</name>
</gene>
<feature type="transmembrane region" description="Helical" evidence="9">
    <location>
        <begin position="131"/>
        <end position="154"/>
    </location>
</feature>
<keyword evidence="6" id="KW-0653">Protein transport</keyword>
<reference evidence="11 12" key="1">
    <citation type="submission" date="2021-09" db="EMBL/GenBank/DDBJ databases">
        <title>The complete genome sequence of a new microorganism.</title>
        <authorList>
            <person name="Zi Z."/>
        </authorList>
    </citation>
    <scope>NUCLEOTIDE SEQUENCE [LARGE SCALE GENOMIC DNA]</scope>
    <source>
        <strain evidence="11 12">WGZ8</strain>
    </source>
</reference>
<feature type="domain" description="ABC transmembrane type-1" evidence="10">
    <location>
        <begin position="96"/>
        <end position="285"/>
    </location>
</feature>
<comment type="subcellular location">
    <subcellularLocation>
        <location evidence="1 9">Cell membrane</location>
        <topology evidence="1 9">Multi-pass membrane protein</topology>
    </subcellularLocation>
</comment>
<comment type="caution">
    <text evidence="11">The sequence shown here is derived from an EMBL/GenBank/DDBJ whole genome shotgun (WGS) entry which is preliminary data.</text>
</comment>
<keyword evidence="4 9" id="KW-0812">Transmembrane</keyword>
<evidence type="ECO:0000313" key="12">
    <source>
        <dbReference type="Proteomes" id="UP000704176"/>
    </source>
</evidence>
<dbReference type="PANTHER" id="PTHR43386">
    <property type="entry name" value="OLIGOPEPTIDE TRANSPORT SYSTEM PERMEASE PROTEIN APPC"/>
    <property type="match status" value="1"/>
</dbReference>
<keyword evidence="3" id="KW-1003">Cell membrane</keyword>
<name>A0ABS7VTS7_9HYPH</name>